<keyword evidence="2 7" id="KW-0732">Signal</keyword>
<dbReference type="Proteomes" id="UP001519287">
    <property type="component" value="Unassembled WGS sequence"/>
</dbReference>
<evidence type="ECO:0000256" key="2">
    <source>
        <dbReference type="ARBA" id="ARBA00022729"/>
    </source>
</evidence>
<keyword evidence="1" id="KW-1003">Cell membrane</keyword>
<keyword evidence="4" id="KW-0564">Palmitate</keyword>
<proteinExistence type="predicted"/>
<feature type="chain" id="PRO_5045717553" evidence="7">
    <location>
        <begin position="33"/>
        <end position="579"/>
    </location>
</feature>
<evidence type="ECO:0000256" key="5">
    <source>
        <dbReference type="ARBA" id="ARBA00023288"/>
    </source>
</evidence>
<dbReference type="InterPro" id="IPR050490">
    <property type="entry name" value="Bact_solute-bd_prot1"/>
</dbReference>
<feature type="region of interest" description="Disordered" evidence="6">
    <location>
        <begin position="30"/>
        <end position="58"/>
    </location>
</feature>
<accession>A0ABS4ISF9</accession>
<evidence type="ECO:0000256" key="4">
    <source>
        <dbReference type="ARBA" id="ARBA00023139"/>
    </source>
</evidence>
<gene>
    <name evidence="8" type="ORF">J2Z66_002107</name>
</gene>
<keyword evidence="3" id="KW-0472">Membrane</keyword>
<dbReference type="Gene3D" id="3.40.190.10">
    <property type="entry name" value="Periplasmic binding protein-like II"/>
    <property type="match status" value="3"/>
</dbReference>
<organism evidence="8 9">
    <name type="scientific">Paenibacillus eucommiae</name>
    <dbReference type="NCBI Taxonomy" id="1355755"/>
    <lineage>
        <taxon>Bacteria</taxon>
        <taxon>Bacillati</taxon>
        <taxon>Bacillota</taxon>
        <taxon>Bacilli</taxon>
        <taxon>Bacillales</taxon>
        <taxon>Paenibacillaceae</taxon>
        <taxon>Paenibacillus</taxon>
    </lineage>
</organism>
<protein>
    <submittedName>
        <fullName evidence="8">Aldouronate transport system substrate-binding protein</fullName>
    </submittedName>
</protein>
<evidence type="ECO:0000256" key="6">
    <source>
        <dbReference type="SAM" id="MobiDB-lite"/>
    </source>
</evidence>
<sequence length="579" mass="64472">MKGSKWGKGIGVIMAILLVAMMAAACSGNKEANNQPAESPTQADNGNGKAGQEETQGEEAFDYYRYKEPVEITIVKDVPPDLKLPEGETIEDNSFSRFVKKHTNIDFKVAWYATGQDFVQKQQLAIASNDIPDVMLVDETTFRQLAAAEQLEDLTEVYNKYAQPQLKSKYEATQGVALAKATYDGKLMALPNLSGLAESISLLWVRQDWLDKLNIPAPKTADDVEAIAKAFVQQDPNGNNKADTVGLTGSGASLYSNGYAGMHDFTGLFAGYNAYPGLWLKGEGDSIVYGSTTPETKATIAKLRGMYANGLIDKEFALRKDPNQLVSNGEAGMFFGPWWAPWNLSESITNDPAADWKPYWIADAEGKLNTHMVPISSHFVVVKKGFKHPDAVMTYINWYTGGDSLKSEDEKERARAQQRLDDFQALDPTLIIALYPLYTTYVDTDVVEKTNIKLKKAISGEIKPEDMEPGDRIVYEQWQRDNAKPKSNAADWPPPYAYLNGGDAVMQPVDRKVFNEYTATTKTMQRKWANLQKLETETMYKIIMGEEPLEAFDTFVEKWKSQGGNEIIAEIEAELSKQK</sequence>
<dbReference type="PANTHER" id="PTHR43649">
    <property type="entry name" value="ARABINOSE-BINDING PROTEIN-RELATED"/>
    <property type="match status" value="1"/>
</dbReference>
<feature type="compositionally biased region" description="Polar residues" evidence="6">
    <location>
        <begin position="30"/>
        <end position="45"/>
    </location>
</feature>
<dbReference type="RefSeq" id="WP_209971272.1">
    <property type="nucleotide sequence ID" value="NZ_JAGGLB010000005.1"/>
</dbReference>
<keyword evidence="5" id="KW-0449">Lipoprotein</keyword>
<keyword evidence="9" id="KW-1185">Reference proteome</keyword>
<dbReference type="Pfam" id="PF01547">
    <property type="entry name" value="SBP_bac_1"/>
    <property type="match status" value="1"/>
</dbReference>
<evidence type="ECO:0000313" key="9">
    <source>
        <dbReference type="Proteomes" id="UP001519287"/>
    </source>
</evidence>
<dbReference type="SUPFAM" id="SSF53850">
    <property type="entry name" value="Periplasmic binding protein-like II"/>
    <property type="match status" value="1"/>
</dbReference>
<evidence type="ECO:0000256" key="7">
    <source>
        <dbReference type="SAM" id="SignalP"/>
    </source>
</evidence>
<feature type="signal peptide" evidence="7">
    <location>
        <begin position="1"/>
        <end position="32"/>
    </location>
</feature>
<dbReference type="PROSITE" id="PS51257">
    <property type="entry name" value="PROKAR_LIPOPROTEIN"/>
    <property type="match status" value="1"/>
</dbReference>
<reference evidence="8 9" key="1">
    <citation type="submission" date="2021-03" db="EMBL/GenBank/DDBJ databases">
        <title>Genomic Encyclopedia of Type Strains, Phase IV (KMG-IV): sequencing the most valuable type-strain genomes for metagenomic binning, comparative biology and taxonomic classification.</title>
        <authorList>
            <person name="Goeker M."/>
        </authorList>
    </citation>
    <scope>NUCLEOTIDE SEQUENCE [LARGE SCALE GENOMIC DNA]</scope>
    <source>
        <strain evidence="8 9">DSM 26048</strain>
    </source>
</reference>
<dbReference type="InterPro" id="IPR006059">
    <property type="entry name" value="SBP"/>
</dbReference>
<evidence type="ECO:0000313" key="8">
    <source>
        <dbReference type="EMBL" id="MBP1990501.1"/>
    </source>
</evidence>
<evidence type="ECO:0000256" key="3">
    <source>
        <dbReference type="ARBA" id="ARBA00023136"/>
    </source>
</evidence>
<comment type="caution">
    <text evidence="8">The sequence shown here is derived from an EMBL/GenBank/DDBJ whole genome shotgun (WGS) entry which is preliminary data.</text>
</comment>
<name>A0ABS4ISF9_9BACL</name>
<evidence type="ECO:0000256" key="1">
    <source>
        <dbReference type="ARBA" id="ARBA00022475"/>
    </source>
</evidence>
<dbReference type="PANTHER" id="PTHR43649:SF33">
    <property type="entry name" value="POLYGALACTURONAN_RHAMNOGALACTURONAN-BINDING PROTEIN YTCQ"/>
    <property type="match status" value="1"/>
</dbReference>
<dbReference type="EMBL" id="JAGGLB010000005">
    <property type="protein sequence ID" value="MBP1990501.1"/>
    <property type="molecule type" value="Genomic_DNA"/>
</dbReference>